<gene>
    <name evidence="1" type="ORF">NMH_0071</name>
</gene>
<name>E6MV65_NEIMH</name>
<evidence type="ECO:0000313" key="1">
    <source>
        <dbReference type="EMBL" id="EFV64472.1"/>
    </source>
</evidence>
<dbReference type="Proteomes" id="UP000032707">
    <property type="component" value="Unassembled WGS sequence"/>
</dbReference>
<comment type="caution">
    <text evidence="1">The sequence shown here is derived from an EMBL/GenBank/DDBJ whole genome shotgun (WGS) entry which is preliminary data.</text>
</comment>
<evidence type="ECO:0000313" key="2">
    <source>
        <dbReference type="Proteomes" id="UP000032707"/>
    </source>
</evidence>
<proteinExistence type="predicted"/>
<accession>E6MV65</accession>
<dbReference type="AlphaFoldDB" id="E6MV65"/>
<organism evidence="1 2">
    <name type="scientific">Neisseria meningitidis serogroup B / serotype 15 (strain H44/76)</name>
    <dbReference type="NCBI Taxonomy" id="909420"/>
    <lineage>
        <taxon>Bacteria</taxon>
        <taxon>Pseudomonadati</taxon>
        <taxon>Pseudomonadota</taxon>
        <taxon>Betaproteobacteria</taxon>
        <taxon>Neisseriales</taxon>
        <taxon>Neisseriaceae</taxon>
        <taxon>Neisseria</taxon>
    </lineage>
</organism>
<sequence>MPQHEKCRLKPVQTAFLLPTPYRGGNLQPAYITKIVGRFFRLGISFFFATARLFD</sequence>
<reference evidence="1 2" key="1">
    <citation type="journal article" date="2011" name="J. Bacteriol.">
        <title>Genome sequence of Neisseria meningitidis serogroup B strain H44/76.</title>
        <authorList>
            <person name="Piet J.R."/>
            <person name="Huis In 't Veld R.A."/>
            <person name="van Schaik B.D."/>
            <person name="van Kampen A.H."/>
            <person name="Baas F."/>
            <person name="van de Beek D."/>
            <person name="Pannekoek Y."/>
            <person name="van der Ende A."/>
        </authorList>
    </citation>
    <scope>NUCLEOTIDE SEQUENCE [LARGE SCALE GENOMIC DNA]</scope>
    <source>
        <strain evidence="1 2">H44/76</strain>
    </source>
</reference>
<dbReference type="PATRIC" id="fig|909420.4.peg.519"/>
<dbReference type="EMBL" id="AEQZ01000011">
    <property type="protein sequence ID" value="EFV64472.1"/>
    <property type="molecule type" value="Genomic_DNA"/>
</dbReference>
<protein>
    <submittedName>
        <fullName evidence="1">Uncharacterized protein</fullName>
    </submittedName>
</protein>